<dbReference type="Pfam" id="PF01869">
    <property type="entry name" value="BcrAD_BadFG"/>
    <property type="match status" value="1"/>
</dbReference>
<name>A0A089LY59_9BACL</name>
<evidence type="ECO:0000313" key="2">
    <source>
        <dbReference type="EMBL" id="AIQ65842.1"/>
    </source>
</evidence>
<dbReference type="Proteomes" id="UP000029507">
    <property type="component" value="Chromosome"/>
</dbReference>
<keyword evidence="3" id="KW-1185">Reference proteome</keyword>
<reference evidence="2 3" key="1">
    <citation type="submission" date="2014-08" db="EMBL/GenBank/DDBJ databases">
        <title>Comparative genomics of the Paenibacillus odorifer group.</title>
        <authorList>
            <person name="den Bakker H.C."/>
            <person name="Tsai Y.-C."/>
            <person name="Martin N."/>
            <person name="Korlach J."/>
            <person name="Wiedmann M."/>
        </authorList>
    </citation>
    <scope>NUCLEOTIDE SEQUENCE [LARGE SCALE GENOMIC DNA]</scope>
    <source>
        <strain evidence="2 3">DSM 14472</strain>
    </source>
</reference>
<evidence type="ECO:0000259" key="1">
    <source>
        <dbReference type="Pfam" id="PF01869"/>
    </source>
</evidence>
<dbReference type="SUPFAM" id="SSF53067">
    <property type="entry name" value="Actin-like ATPase domain"/>
    <property type="match status" value="2"/>
</dbReference>
<dbReference type="OrthoDB" id="9772633at2"/>
<dbReference type="PANTHER" id="PTHR43190">
    <property type="entry name" value="N-ACETYL-D-GLUCOSAMINE KINASE"/>
    <property type="match status" value="1"/>
</dbReference>
<dbReference type="RefSeq" id="WP_038699208.1">
    <property type="nucleotide sequence ID" value="NZ_CP009286.1"/>
</dbReference>
<dbReference type="InterPro" id="IPR052519">
    <property type="entry name" value="Euk-type_GlcNAc_Kinase"/>
</dbReference>
<accession>A0A089LY59</accession>
<dbReference type="KEGG" id="pste:PSTEL_24775"/>
<dbReference type="Gene3D" id="3.30.420.40">
    <property type="match status" value="2"/>
</dbReference>
<proteinExistence type="predicted"/>
<dbReference type="CDD" id="cd24007">
    <property type="entry name" value="ASKHA_NBD_eukNAGK-like"/>
    <property type="match status" value="1"/>
</dbReference>
<dbReference type="AlphaFoldDB" id="A0A089LY59"/>
<dbReference type="InterPro" id="IPR043129">
    <property type="entry name" value="ATPase_NBD"/>
</dbReference>
<dbReference type="InterPro" id="IPR002731">
    <property type="entry name" value="ATPase_BadF"/>
</dbReference>
<dbReference type="HOGENOM" id="CLU_016274_1_2_9"/>
<evidence type="ECO:0000313" key="3">
    <source>
        <dbReference type="Proteomes" id="UP000029507"/>
    </source>
</evidence>
<organism evidence="2 3">
    <name type="scientific">Paenibacillus stellifer</name>
    <dbReference type="NCBI Taxonomy" id="169760"/>
    <lineage>
        <taxon>Bacteria</taxon>
        <taxon>Bacillati</taxon>
        <taxon>Bacillota</taxon>
        <taxon>Bacilli</taxon>
        <taxon>Bacillales</taxon>
        <taxon>Paenibacillaceae</taxon>
        <taxon>Paenibacillus</taxon>
    </lineage>
</organism>
<gene>
    <name evidence="2" type="ORF">PSTEL_24775</name>
</gene>
<dbReference type="STRING" id="169760.PSTEL_24775"/>
<dbReference type="EMBL" id="CP009286">
    <property type="protein sequence ID" value="AIQ65842.1"/>
    <property type="molecule type" value="Genomic_DNA"/>
</dbReference>
<feature type="domain" description="ATPase BadF/BadG/BcrA/BcrD type" evidence="1">
    <location>
        <begin position="5"/>
        <end position="302"/>
    </location>
</feature>
<sequence>MYIAGVDGGGSKTLVIVADEQGTILGSGRSGCGNHQMIGAAAAVANIRNALMEALVQAGIAEADLDFVQFGLAGADRPIDLEQLSPEIDRQLSLRKWNVVCDTMEGLRIGSPDNVGVVLVCGSNTNAAGRNRQGTVIQVGGFDSLFGDRAGGYYLAAQALGRAVRSWEGREPYSILVERIPQALGFGSFEAMLNQFLDEDRQTAPLELSLIVHEASESGDWLSRELLVEMGRELGLSAATVIRKLGGFKGEVVPIVLTGSILQSGRNSLLLEALSKEVKAENPISTLVIPEMAPVFGAVMLAMDHVDIPVTEQMIRNFERYGGDRK</sequence>
<protein>
    <submittedName>
        <fullName evidence="2">ATPase</fullName>
    </submittedName>
</protein>
<dbReference type="PANTHER" id="PTHR43190:SF3">
    <property type="entry name" value="N-ACETYL-D-GLUCOSAMINE KINASE"/>
    <property type="match status" value="1"/>
</dbReference>